<dbReference type="GeneID" id="70237791"/>
<dbReference type="Proteomes" id="UP000769157">
    <property type="component" value="Unassembled WGS sequence"/>
</dbReference>
<accession>A0A9P8NZY1</accession>
<keyword evidence="2" id="KW-1185">Reference proteome</keyword>
<proteinExistence type="predicted"/>
<evidence type="ECO:0000313" key="2">
    <source>
        <dbReference type="Proteomes" id="UP000769157"/>
    </source>
</evidence>
<comment type="caution">
    <text evidence="1">The sequence shown here is derived from an EMBL/GenBank/DDBJ whole genome shotgun (WGS) entry which is preliminary data.</text>
</comment>
<reference evidence="1" key="2">
    <citation type="submission" date="2021-01" db="EMBL/GenBank/DDBJ databases">
        <authorList>
            <person name="Schikora-Tamarit M.A."/>
        </authorList>
    </citation>
    <scope>NUCLEOTIDE SEQUENCE</scope>
    <source>
        <strain evidence="1">CBS6075</strain>
    </source>
</reference>
<evidence type="ECO:0000313" key="1">
    <source>
        <dbReference type="EMBL" id="KAH3662575.1"/>
    </source>
</evidence>
<dbReference type="RefSeq" id="XP_046059664.1">
    <property type="nucleotide sequence ID" value="XM_046207050.1"/>
</dbReference>
<sequence>MPLHFKWASYESLVAVMIVKKSKHVGINGSSLSPKLDGPQSVAEYHLLRHQLENLVGDSCTVQCTQVSIVDISKQVVVFQGQIGRDLRDVQSTTDQVDVHSVKNRLDDRHKRIGDGLDLVKLRPTSQQLFENREKVLSGDMFGDNNKSVDIGAWPVHSQSIRAKRKDLTTSVFGHAFAHVLAS</sequence>
<organism evidence="1 2">
    <name type="scientific">Ogataea philodendri</name>
    <dbReference type="NCBI Taxonomy" id="1378263"/>
    <lineage>
        <taxon>Eukaryota</taxon>
        <taxon>Fungi</taxon>
        <taxon>Dikarya</taxon>
        <taxon>Ascomycota</taxon>
        <taxon>Saccharomycotina</taxon>
        <taxon>Pichiomycetes</taxon>
        <taxon>Pichiales</taxon>
        <taxon>Pichiaceae</taxon>
        <taxon>Ogataea</taxon>
    </lineage>
</organism>
<protein>
    <submittedName>
        <fullName evidence="1">Uncharacterized protein</fullName>
    </submittedName>
</protein>
<name>A0A9P8NZY1_9ASCO</name>
<dbReference type="AlphaFoldDB" id="A0A9P8NZY1"/>
<dbReference type="EMBL" id="JAEUBE010000378">
    <property type="protein sequence ID" value="KAH3662575.1"/>
    <property type="molecule type" value="Genomic_DNA"/>
</dbReference>
<dbReference type="OrthoDB" id="10552367at2759"/>
<reference evidence="1" key="1">
    <citation type="journal article" date="2021" name="Open Biol.">
        <title>Shared evolutionary footprints suggest mitochondrial oxidative damage underlies multiple complex I losses in fungi.</title>
        <authorList>
            <person name="Schikora-Tamarit M.A."/>
            <person name="Marcet-Houben M."/>
            <person name="Nosek J."/>
            <person name="Gabaldon T."/>
        </authorList>
    </citation>
    <scope>NUCLEOTIDE SEQUENCE</scope>
    <source>
        <strain evidence="1">CBS6075</strain>
    </source>
</reference>
<gene>
    <name evidence="1" type="ORF">OGAPHI_005827</name>
</gene>